<keyword evidence="2" id="KW-1185">Reference proteome</keyword>
<sequence>MIELKMADLEVNQQRTTVEDAPEEELLKSTSAEIPAENDATVEEAVKAAQAAINRPPAGVHDRKVRKAMEKLKLKRVENISMVTMRRSNGILFSIQQPEVFQSPKSDTWIVFGEARMRSPNPQLSQLLQQQNLTAPIATTEGSATNKGKEAAAAAAEEEEEDVKVDETGVDPKDVGLVIKQANCSRAKAVQALKEADGDVVNAIMNLTM</sequence>
<comment type="caution">
    <text evidence="1">The sequence shown here is derived from an EMBL/GenBank/DDBJ whole genome shotgun (WGS) entry which is preliminary data.</text>
</comment>
<evidence type="ECO:0000313" key="1">
    <source>
        <dbReference type="EMBL" id="KAJ1676615.1"/>
    </source>
</evidence>
<organism evidence="1 2">
    <name type="scientific">Spiromyces aspiralis</name>
    <dbReference type="NCBI Taxonomy" id="68401"/>
    <lineage>
        <taxon>Eukaryota</taxon>
        <taxon>Fungi</taxon>
        <taxon>Fungi incertae sedis</taxon>
        <taxon>Zoopagomycota</taxon>
        <taxon>Kickxellomycotina</taxon>
        <taxon>Kickxellomycetes</taxon>
        <taxon>Kickxellales</taxon>
        <taxon>Kickxellaceae</taxon>
        <taxon>Spiromyces</taxon>
    </lineage>
</organism>
<name>A0ACC1HMK1_9FUNG</name>
<accession>A0ACC1HMK1</accession>
<reference evidence="1" key="1">
    <citation type="submission" date="2022-06" db="EMBL/GenBank/DDBJ databases">
        <title>Phylogenomic reconstructions and comparative analyses of Kickxellomycotina fungi.</title>
        <authorList>
            <person name="Reynolds N.K."/>
            <person name="Stajich J.E."/>
            <person name="Barry K."/>
            <person name="Grigoriev I.V."/>
            <person name="Crous P."/>
            <person name="Smith M.E."/>
        </authorList>
    </citation>
    <scope>NUCLEOTIDE SEQUENCE</scope>
    <source>
        <strain evidence="1">RSA 2271</strain>
    </source>
</reference>
<evidence type="ECO:0000313" key="2">
    <source>
        <dbReference type="Proteomes" id="UP001145114"/>
    </source>
</evidence>
<dbReference type="Proteomes" id="UP001145114">
    <property type="component" value="Unassembled WGS sequence"/>
</dbReference>
<proteinExistence type="predicted"/>
<dbReference type="EMBL" id="JAMZIH010003786">
    <property type="protein sequence ID" value="KAJ1676615.1"/>
    <property type="molecule type" value="Genomic_DNA"/>
</dbReference>
<gene>
    <name evidence="1" type="primary">EGD2</name>
    <name evidence="1" type="ORF">EV182_007827</name>
</gene>
<protein>
    <submittedName>
        <fullName evidence="1">GAL4 enhancer protein</fullName>
    </submittedName>
</protein>